<dbReference type="GO" id="GO:0005789">
    <property type="term" value="C:endoplasmic reticulum membrane"/>
    <property type="evidence" value="ECO:0007669"/>
    <property type="project" value="TreeGrafter"/>
</dbReference>
<dbReference type="OrthoDB" id="6381097at2759"/>
<dbReference type="GO" id="GO:0005794">
    <property type="term" value="C:Golgi apparatus"/>
    <property type="evidence" value="ECO:0007669"/>
    <property type="project" value="TreeGrafter"/>
</dbReference>
<gene>
    <name evidence="2" type="ORF">NMOB1V02_LOCUS150</name>
</gene>
<dbReference type="GO" id="GO:0016197">
    <property type="term" value="P:endosomal transport"/>
    <property type="evidence" value="ECO:0007669"/>
    <property type="project" value="TreeGrafter"/>
</dbReference>
<dbReference type="EMBL" id="CAJPEX010000011">
    <property type="protein sequence ID" value="CAG0912358.1"/>
    <property type="molecule type" value="Genomic_DNA"/>
</dbReference>
<accession>A0A7R9BCQ0</accession>
<dbReference type="Gene3D" id="3.40.50.150">
    <property type="entry name" value="Vaccinia Virus protein VP39"/>
    <property type="match status" value="1"/>
</dbReference>
<dbReference type="Pfam" id="PF05050">
    <property type="entry name" value="Methyltransf_21"/>
    <property type="match status" value="1"/>
</dbReference>
<evidence type="ECO:0000259" key="1">
    <source>
        <dbReference type="Pfam" id="PF05050"/>
    </source>
</evidence>
<dbReference type="SUPFAM" id="SSF53335">
    <property type="entry name" value="S-adenosyl-L-methionine-dependent methyltransferases"/>
    <property type="match status" value="1"/>
</dbReference>
<dbReference type="GO" id="GO:0006888">
    <property type="term" value="P:endoplasmic reticulum to Golgi vesicle-mediated transport"/>
    <property type="evidence" value="ECO:0007669"/>
    <property type="project" value="TreeGrafter"/>
</dbReference>
<dbReference type="InterPro" id="IPR029063">
    <property type="entry name" value="SAM-dependent_MTases_sf"/>
</dbReference>
<feature type="domain" description="Methyltransferase FkbM" evidence="1">
    <location>
        <begin position="30"/>
        <end position="147"/>
    </location>
</feature>
<organism evidence="2">
    <name type="scientific">Notodromas monacha</name>
    <dbReference type="NCBI Taxonomy" id="399045"/>
    <lineage>
        <taxon>Eukaryota</taxon>
        <taxon>Metazoa</taxon>
        <taxon>Ecdysozoa</taxon>
        <taxon>Arthropoda</taxon>
        <taxon>Crustacea</taxon>
        <taxon>Oligostraca</taxon>
        <taxon>Ostracoda</taxon>
        <taxon>Podocopa</taxon>
        <taxon>Podocopida</taxon>
        <taxon>Cypridocopina</taxon>
        <taxon>Cypridoidea</taxon>
        <taxon>Cyprididae</taxon>
        <taxon>Notodromas</taxon>
    </lineage>
</organism>
<evidence type="ECO:0000313" key="3">
    <source>
        <dbReference type="Proteomes" id="UP000678499"/>
    </source>
</evidence>
<dbReference type="GO" id="GO:0005886">
    <property type="term" value="C:plasma membrane"/>
    <property type="evidence" value="ECO:0007669"/>
    <property type="project" value="TreeGrafter"/>
</dbReference>
<dbReference type="PANTHER" id="PTHR34009">
    <property type="entry name" value="PROTEIN STAR"/>
    <property type="match status" value="1"/>
</dbReference>
<dbReference type="AlphaFoldDB" id="A0A7R9BCQ0"/>
<dbReference type="InterPro" id="IPR053202">
    <property type="entry name" value="EGF_Rcpt_Signaling_Reg"/>
</dbReference>
<dbReference type="PANTHER" id="PTHR34009:SF2">
    <property type="entry name" value="PROTEIN STAR"/>
    <property type="match status" value="1"/>
</dbReference>
<dbReference type="EMBL" id="OA882048">
    <property type="protein sequence ID" value="CAD7272206.1"/>
    <property type="molecule type" value="Genomic_DNA"/>
</dbReference>
<dbReference type="GO" id="GO:0031902">
    <property type="term" value="C:late endosome membrane"/>
    <property type="evidence" value="ECO:0007669"/>
    <property type="project" value="TreeGrafter"/>
</dbReference>
<dbReference type="InterPro" id="IPR006342">
    <property type="entry name" value="FkbM_mtfrase"/>
</dbReference>
<dbReference type="Proteomes" id="UP000678499">
    <property type="component" value="Unassembled WGS sequence"/>
</dbReference>
<evidence type="ECO:0000313" key="2">
    <source>
        <dbReference type="EMBL" id="CAD7272206.1"/>
    </source>
</evidence>
<keyword evidence="3" id="KW-1185">Reference proteome</keyword>
<reference evidence="2" key="1">
    <citation type="submission" date="2020-11" db="EMBL/GenBank/DDBJ databases">
        <authorList>
            <person name="Tran Van P."/>
        </authorList>
    </citation>
    <scope>NUCLEOTIDE SEQUENCE</scope>
</reference>
<name>A0A7R9BCQ0_9CRUS</name>
<protein>
    <recommendedName>
        <fullName evidence="1">Methyltransferase FkbM domain-containing protein</fullName>
    </recommendedName>
</protein>
<proteinExistence type="predicted"/>
<sequence length="156" mass="17630">MAEFTGREPTEGWLTQEIALSQADGVFVEAGAYNGEELSNSLFFEKERGWSGLLIEPDPWNYYALRKRNRNARSIQCCLSKELLGQTIDFKQSDTMGRVVTPEEKKSLPGIYTKVKCFPLGLVLIAAGIRRVDLLSLDIEGRELEVLSHFPFDENL</sequence>